<feature type="transmembrane region" description="Helical" evidence="5">
    <location>
        <begin position="168"/>
        <end position="186"/>
    </location>
</feature>
<evidence type="ECO:0000259" key="6">
    <source>
        <dbReference type="Pfam" id="PF00916"/>
    </source>
</evidence>
<evidence type="ECO:0000256" key="4">
    <source>
        <dbReference type="ARBA" id="ARBA00023136"/>
    </source>
</evidence>
<accession>A0AA48R9R5</accession>
<evidence type="ECO:0000256" key="1">
    <source>
        <dbReference type="ARBA" id="ARBA00004141"/>
    </source>
</evidence>
<feature type="transmembrane region" description="Helical" evidence="5">
    <location>
        <begin position="83"/>
        <end position="103"/>
    </location>
</feature>
<dbReference type="InterPro" id="IPR001902">
    <property type="entry name" value="SLC26A/SulP_fam"/>
</dbReference>
<feature type="transmembrane region" description="Helical" evidence="5">
    <location>
        <begin position="110"/>
        <end position="130"/>
    </location>
</feature>
<comment type="subcellular location">
    <subcellularLocation>
        <location evidence="1">Membrane</location>
        <topology evidence="1">Multi-pass membrane protein</topology>
    </subcellularLocation>
</comment>
<evidence type="ECO:0000256" key="5">
    <source>
        <dbReference type="SAM" id="Phobius"/>
    </source>
</evidence>
<keyword evidence="2 5" id="KW-0812">Transmembrane</keyword>
<feature type="transmembrane region" description="Helical" evidence="5">
    <location>
        <begin position="260"/>
        <end position="282"/>
    </location>
</feature>
<feature type="transmembrane region" description="Helical" evidence="5">
    <location>
        <begin position="198"/>
        <end position="221"/>
    </location>
</feature>
<name>A0AA48R9R5_9ZZZZ</name>
<proteinExistence type="predicted"/>
<dbReference type="InterPro" id="IPR011547">
    <property type="entry name" value="SLC26A/SulP_dom"/>
</dbReference>
<feature type="transmembrane region" description="Helical" evidence="5">
    <location>
        <begin position="40"/>
        <end position="63"/>
    </location>
</feature>
<evidence type="ECO:0000256" key="3">
    <source>
        <dbReference type="ARBA" id="ARBA00022989"/>
    </source>
</evidence>
<protein>
    <recommendedName>
        <fullName evidence="6">SLC26A/SulP transporter domain-containing protein</fullName>
    </recommendedName>
</protein>
<dbReference type="PANTHER" id="PTHR11814">
    <property type="entry name" value="SULFATE TRANSPORTER"/>
    <property type="match status" value="1"/>
</dbReference>
<feature type="transmembrane region" description="Helical" evidence="5">
    <location>
        <begin position="388"/>
        <end position="404"/>
    </location>
</feature>
<feature type="transmembrane region" description="Helical" evidence="5">
    <location>
        <begin position="14"/>
        <end position="33"/>
    </location>
</feature>
<sequence>MDIGYYTRYLDRDIPAGVVVFLVAFPLCLGIAVASGAPPFSGVIAGVVSGLIVAVLSGSQLSVSGPTATLSVIVAGAIEKLELEGLLLAVAVSGVFQIAMGFARAGVIGAYFPVAVIEGMIAAVGLILIMKEAPFAIGYGSEADTALSYLQNDNPTAFWRMMPSLDTISPGAVILALVSIGILILWDSNTGKKPKFLSLVPGPLVVFIVGVAYNALAQAYFPDIAIPRQHLVTLPLVTGPSQLLGEIRFPDFSQFANGQVYLTAAALALVASIESLLSLEAIDKLDPMKRVAPANRELMAQGVGNLISGLIGGLPIAAVIVRSSANINAGAHTKVSCIVHGAILMISVMFFSRLLNMIPVACLAAVLLQTGYKLTKPKLLIEQYRKGFNQFFPFAVTIAAILATDLLKGMAIGVVVGMIFVLYTNYHSAFKLVRDGNNYLLRLQKDASFLNKAPLRGILSSIGNDSSIVIDGTRATFIDYDIAETLRDFLKAAPERNIKVECKNLKLN</sequence>
<gene>
    <name evidence="7" type="ORF">AMST5_00186</name>
</gene>
<dbReference type="GO" id="GO:0055085">
    <property type="term" value="P:transmembrane transport"/>
    <property type="evidence" value="ECO:0007669"/>
    <property type="project" value="InterPro"/>
</dbReference>
<feature type="transmembrane region" description="Helical" evidence="5">
    <location>
        <begin position="303"/>
        <end position="321"/>
    </location>
</feature>
<keyword evidence="3 5" id="KW-1133">Transmembrane helix</keyword>
<evidence type="ECO:0000256" key="2">
    <source>
        <dbReference type="ARBA" id="ARBA00022692"/>
    </source>
</evidence>
<reference evidence="7" key="1">
    <citation type="submission" date="2023-07" db="EMBL/GenBank/DDBJ databases">
        <authorList>
            <person name="Pelsma A.J. K."/>
        </authorList>
    </citation>
    <scope>NUCLEOTIDE SEQUENCE</scope>
</reference>
<dbReference type="EMBL" id="OY288114">
    <property type="protein sequence ID" value="CAJ0849860.1"/>
    <property type="molecule type" value="Genomic_DNA"/>
</dbReference>
<evidence type="ECO:0000313" key="7">
    <source>
        <dbReference type="EMBL" id="CAJ0849860.1"/>
    </source>
</evidence>
<feature type="transmembrane region" description="Helical" evidence="5">
    <location>
        <begin position="410"/>
        <end position="426"/>
    </location>
</feature>
<dbReference type="AlphaFoldDB" id="A0AA48R9R5"/>
<feature type="transmembrane region" description="Helical" evidence="5">
    <location>
        <begin position="341"/>
        <end position="368"/>
    </location>
</feature>
<feature type="domain" description="SLC26A/SulP transporter" evidence="6">
    <location>
        <begin position="11"/>
        <end position="387"/>
    </location>
</feature>
<dbReference type="GO" id="GO:0016020">
    <property type="term" value="C:membrane"/>
    <property type="evidence" value="ECO:0007669"/>
    <property type="project" value="UniProtKB-SubCell"/>
</dbReference>
<dbReference type="Pfam" id="PF00916">
    <property type="entry name" value="Sulfate_transp"/>
    <property type="match status" value="1"/>
</dbReference>
<organism evidence="7">
    <name type="scientific">freshwater sediment metagenome</name>
    <dbReference type="NCBI Taxonomy" id="556182"/>
    <lineage>
        <taxon>unclassified sequences</taxon>
        <taxon>metagenomes</taxon>
        <taxon>ecological metagenomes</taxon>
    </lineage>
</organism>
<keyword evidence="4 5" id="KW-0472">Membrane</keyword>